<evidence type="ECO:0000313" key="14">
    <source>
        <dbReference type="Proteomes" id="UP001148018"/>
    </source>
</evidence>
<keyword evidence="7" id="KW-0675">Receptor</keyword>
<evidence type="ECO:0000256" key="5">
    <source>
        <dbReference type="ARBA" id="ARBA00023065"/>
    </source>
</evidence>
<evidence type="ECO:0000256" key="2">
    <source>
        <dbReference type="ARBA" id="ARBA00022448"/>
    </source>
</evidence>
<evidence type="ECO:0000259" key="12">
    <source>
        <dbReference type="Pfam" id="PF00060"/>
    </source>
</evidence>
<keyword evidence="10" id="KW-0407">Ion channel</keyword>
<evidence type="ECO:0000313" key="13">
    <source>
        <dbReference type="EMBL" id="KAJ3581008.1"/>
    </source>
</evidence>
<dbReference type="Gene3D" id="1.10.287.70">
    <property type="match status" value="1"/>
</dbReference>
<evidence type="ECO:0000256" key="9">
    <source>
        <dbReference type="ARBA" id="ARBA00023286"/>
    </source>
</evidence>
<keyword evidence="6" id="KW-0472">Membrane</keyword>
<proteinExistence type="predicted"/>
<accession>A0A9Q0I179</accession>
<feature type="domain" description="Ionotropic glutamate receptor C-terminal" evidence="12">
    <location>
        <begin position="1"/>
        <end position="38"/>
    </location>
</feature>
<evidence type="ECO:0000256" key="8">
    <source>
        <dbReference type="ARBA" id="ARBA00023180"/>
    </source>
</evidence>
<keyword evidence="5" id="KW-0406">Ion transport</keyword>
<evidence type="ECO:0000256" key="3">
    <source>
        <dbReference type="ARBA" id="ARBA00022692"/>
    </source>
</evidence>
<evidence type="ECO:0000256" key="10">
    <source>
        <dbReference type="ARBA" id="ARBA00023303"/>
    </source>
</evidence>
<keyword evidence="4" id="KW-1133">Transmembrane helix</keyword>
<keyword evidence="2" id="KW-0813">Transport</keyword>
<feature type="non-terminal residue" evidence="13">
    <location>
        <position position="1"/>
    </location>
</feature>
<dbReference type="GO" id="GO:0015276">
    <property type="term" value="F:ligand-gated monoatomic ion channel activity"/>
    <property type="evidence" value="ECO:0007669"/>
    <property type="project" value="InterPro"/>
</dbReference>
<organism evidence="13 14">
    <name type="scientific">Muraenolepis orangiensis</name>
    <name type="common">Patagonian moray cod</name>
    <dbReference type="NCBI Taxonomy" id="630683"/>
    <lineage>
        <taxon>Eukaryota</taxon>
        <taxon>Metazoa</taxon>
        <taxon>Chordata</taxon>
        <taxon>Craniata</taxon>
        <taxon>Vertebrata</taxon>
        <taxon>Euteleostomi</taxon>
        <taxon>Actinopterygii</taxon>
        <taxon>Neopterygii</taxon>
        <taxon>Teleostei</taxon>
        <taxon>Neoteleostei</taxon>
        <taxon>Acanthomorphata</taxon>
        <taxon>Zeiogadaria</taxon>
        <taxon>Gadariae</taxon>
        <taxon>Gadiformes</taxon>
        <taxon>Muraenolepidoidei</taxon>
        <taxon>Muraenolepididae</taxon>
        <taxon>Muraenolepis</taxon>
    </lineage>
</organism>
<dbReference type="InterPro" id="IPR001320">
    <property type="entry name" value="Iontro_rcpt_C"/>
</dbReference>
<keyword evidence="9" id="KW-1071">Ligand-gated ion channel</keyword>
<evidence type="ECO:0000256" key="11">
    <source>
        <dbReference type="SAM" id="SignalP"/>
    </source>
</evidence>
<evidence type="ECO:0000256" key="7">
    <source>
        <dbReference type="ARBA" id="ARBA00023170"/>
    </source>
</evidence>
<gene>
    <name evidence="13" type="ORF">NHX12_017178</name>
</gene>
<comment type="subcellular location">
    <subcellularLocation>
        <location evidence="1">Membrane</location>
        <topology evidence="1">Multi-pass membrane protein</topology>
    </subcellularLocation>
</comment>
<sequence>WAFTLIIISSYTANLAAFLTVQRMEAPVKSVDDLADQTAIEYGSMHSGSTVTFFQV</sequence>
<name>A0A9Q0I179_9TELE</name>
<feature type="signal peptide" evidence="11">
    <location>
        <begin position="1"/>
        <end position="17"/>
    </location>
</feature>
<keyword evidence="11" id="KW-0732">Signal</keyword>
<dbReference type="GO" id="GO:0016020">
    <property type="term" value="C:membrane"/>
    <property type="evidence" value="ECO:0007669"/>
    <property type="project" value="UniProtKB-SubCell"/>
</dbReference>
<dbReference type="Pfam" id="PF00060">
    <property type="entry name" value="Lig_chan"/>
    <property type="match status" value="1"/>
</dbReference>
<comment type="caution">
    <text evidence="13">The sequence shown here is derived from an EMBL/GenBank/DDBJ whole genome shotgun (WGS) entry which is preliminary data.</text>
</comment>
<dbReference type="Proteomes" id="UP001148018">
    <property type="component" value="Unassembled WGS sequence"/>
</dbReference>
<dbReference type="PANTHER" id="PTHR18966">
    <property type="entry name" value="IONOTROPIC GLUTAMATE RECEPTOR"/>
    <property type="match status" value="1"/>
</dbReference>
<protein>
    <recommendedName>
        <fullName evidence="12">Ionotropic glutamate receptor C-terminal domain-containing protein</fullName>
    </recommendedName>
</protein>
<keyword evidence="3" id="KW-0812">Transmembrane</keyword>
<evidence type="ECO:0000256" key="6">
    <source>
        <dbReference type="ARBA" id="ARBA00023136"/>
    </source>
</evidence>
<keyword evidence="14" id="KW-1185">Reference proteome</keyword>
<reference evidence="13" key="1">
    <citation type="submission" date="2022-07" db="EMBL/GenBank/DDBJ databases">
        <title>Chromosome-level genome of Muraenolepis orangiensis.</title>
        <authorList>
            <person name="Kim J."/>
        </authorList>
    </citation>
    <scope>NUCLEOTIDE SEQUENCE</scope>
    <source>
        <strain evidence="13">KU_S4_2022</strain>
        <tissue evidence="13">Muscle</tissue>
    </source>
</reference>
<dbReference type="InterPro" id="IPR015683">
    <property type="entry name" value="Ionotropic_Glu_rcpt"/>
</dbReference>
<dbReference type="AlphaFoldDB" id="A0A9Q0I179"/>
<evidence type="ECO:0000256" key="4">
    <source>
        <dbReference type="ARBA" id="ARBA00022989"/>
    </source>
</evidence>
<keyword evidence="8" id="KW-0325">Glycoprotein</keyword>
<dbReference type="EMBL" id="JANIIK010004145">
    <property type="protein sequence ID" value="KAJ3581008.1"/>
    <property type="molecule type" value="Genomic_DNA"/>
</dbReference>
<evidence type="ECO:0000256" key="1">
    <source>
        <dbReference type="ARBA" id="ARBA00004141"/>
    </source>
</evidence>
<feature type="chain" id="PRO_5040517541" description="Ionotropic glutamate receptor C-terminal domain-containing protein" evidence="11">
    <location>
        <begin position="18"/>
        <end position="56"/>
    </location>
</feature>
<dbReference type="OrthoDB" id="5984008at2759"/>